<organism evidence="3 4">
    <name type="scientific">Heterodera trifolii</name>
    <dbReference type="NCBI Taxonomy" id="157864"/>
    <lineage>
        <taxon>Eukaryota</taxon>
        <taxon>Metazoa</taxon>
        <taxon>Ecdysozoa</taxon>
        <taxon>Nematoda</taxon>
        <taxon>Chromadorea</taxon>
        <taxon>Rhabditida</taxon>
        <taxon>Tylenchina</taxon>
        <taxon>Tylenchomorpha</taxon>
        <taxon>Tylenchoidea</taxon>
        <taxon>Heteroderidae</taxon>
        <taxon>Heteroderinae</taxon>
        <taxon>Heterodera</taxon>
    </lineage>
</organism>
<evidence type="ECO:0000259" key="2">
    <source>
        <dbReference type="Pfam" id="PF02114"/>
    </source>
</evidence>
<dbReference type="Gene3D" id="3.40.30.10">
    <property type="entry name" value="Glutaredoxin"/>
    <property type="match status" value="1"/>
</dbReference>
<comment type="caution">
    <text evidence="3">The sequence shown here is derived from an EMBL/GenBank/DDBJ whole genome shotgun (WGS) entry which is preliminary data.</text>
</comment>
<feature type="domain" description="Phosducin" evidence="2">
    <location>
        <begin position="5"/>
        <end position="115"/>
    </location>
</feature>
<comment type="similarity">
    <text evidence="1">Belongs to the phosducin family.</text>
</comment>
<evidence type="ECO:0000256" key="1">
    <source>
        <dbReference type="ARBA" id="ARBA00009686"/>
    </source>
</evidence>
<dbReference type="PANTHER" id="PTHR46052:SF1">
    <property type="entry name" value="PHOSDUCIN-LIKE PROTEIN"/>
    <property type="match status" value="1"/>
</dbReference>
<dbReference type="Proteomes" id="UP001620626">
    <property type="component" value="Unassembled WGS sequence"/>
</dbReference>
<dbReference type="InterPro" id="IPR051499">
    <property type="entry name" value="Phosducin-like_reg"/>
</dbReference>
<dbReference type="PANTHER" id="PTHR46052">
    <property type="entry name" value="PHOSDUCIN-LIKE PROTEIN"/>
    <property type="match status" value="1"/>
</dbReference>
<sequence>MAKGRILEVPSRLDFLSLIENDSCNSSLLFIHIYSDGHEQSNQLNEALLELAGRAGESAWYQHQFGLGKTTLNALPTLQVYSDEQLIGNFIRMSAELGDDYDGAELYKFLRGHGIPLELDAKC</sequence>
<evidence type="ECO:0000313" key="4">
    <source>
        <dbReference type="Proteomes" id="UP001620626"/>
    </source>
</evidence>
<accession>A0ABD2J7S0</accession>
<reference evidence="3 4" key="1">
    <citation type="submission" date="2024-10" db="EMBL/GenBank/DDBJ databases">
        <authorList>
            <person name="Kim D."/>
        </authorList>
    </citation>
    <scope>NUCLEOTIDE SEQUENCE [LARGE SCALE GENOMIC DNA]</scope>
    <source>
        <strain evidence="3">BH-2024</strain>
    </source>
</reference>
<dbReference type="SUPFAM" id="SSF52833">
    <property type="entry name" value="Thioredoxin-like"/>
    <property type="match status" value="1"/>
</dbReference>
<protein>
    <recommendedName>
        <fullName evidence="2">Phosducin domain-containing protein</fullName>
    </recommendedName>
</protein>
<proteinExistence type="inferred from homology"/>
<gene>
    <name evidence="3" type="ORF">niasHT_037772</name>
</gene>
<keyword evidence="4" id="KW-1185">Reference proteome</keyword>
<dbReference type="Pfam" id="PF02114">
    <property type="entry name" value="Phosducin"/>
    <property type="match status" value="1"/>
</dbReference>
<name>A0ABD2J7S0_9BILA</name>
<dbReference type="InterPro" id="IPR024253">
    <property type="entry name" value="Phosducin_thioredoxin-like_dom"/>
</dbReference>
<dbReference type="InterPro" id="IPR036249">
    <property type="entry name" value="Thioredoxin-like_sf"/>
</dbReference>
<dbReference type="EMBL" id="JBICBT010001037">
    <property type="protein sequence ID" value="KAL3086646.1"/>
    <property type="molecule type" value="Genomic_DNA"/>
</dbReference>
<dbReference type="AlphaFoldDB" id="A0ABD2J7S0"/>
<evidence type="ECO:0000313" key="3">
    <source>
        <dbReference type="EMBL" id="KAL3086646.1"/>
    </source>
</evidence>